<dbReference type="InterPro" id="IPR038136">
    <property type="entry name" value="CofD-like_dom_sf"/>
</dbReference>
<evidence type="ECO:0000313" key="5">
    <source>
        <dbReference type="Proteomes" id="UP000199689"/>
    </source>
</evidence>
<dbReference type="SUPFAM" id="SSF142338">
    <property type="entry name" value="CofD-like"/>
    <property type="match status" value="1"/>
</dbReference>
<evidence type="ECO:0000256" key="2">
    <source>
        <dbReference type="HAMAP-Rule" id="MF_00973"/>
    </source>
</evidence>
<name>A0A1G5V2A5_9FIRM</name>
<dbReference type="GO" id="GO:0005737">
    <property type="term" value="C:cytoplasm"/>
    <property type="evidence" value="ECO:0007669"/>
    <property type="project" value="UniProtKB-SubCell"/>
</dbReference>
<comment type="function">
    <text evidence="2">Required for morphogenesis under gluconeogenic growth conditions.</text>
</comment>
<dbReference type="OrthoDB" id="9783842at2"/>
<organism evidence="4 5">
    <name type="scientific">Allisonella histaminiformans</name>
    <dbReference type="NCBI Taxonomy" id="209880"/>
    <lineage>
        <taxon>Bacteria</taxon>
        <taxon>Bacillati</taxon>
        <taxon>Bacillota</taxon>
        <taxon>Negativicutes</taxon>
        <taxon>Veillonellales</taxon>
        <taxon>Veillonellaceae</taxon>
        <taxon>Allisonella</taxon>
    </lineage>
</organism>
<proteinExistence type="inferred from homology"/>
<dbReference type="Pfam" id="PF01933">
    <property type="entry name" value="CofD"/>
    <property type="match status" value="1"/>
</dbReference>
<gene>
    <name evidence="4" type="ORF">SAMN02910343_00267</name>
</gene>
<keyword evidence="3" id="KW-0472">Membrane</keyword>
<keyword evidence="3" id="KW-1133">Transmembrane helix</keyword>
<dbReference type="PANTHER" id="PTHR30135">
    <property type="entry name" value="UNCHARACTERIZED PROTEIN YVCK-RELATED"/>
    <property type="match status" value="1"/>
</dbReference>
<dbReference type="AlphaFoldDB" id="A0A1G5V2A5"/>
<dbReference type="GeneID" id="87755315"/>
<comment type="similarity">
    <text evidence="2">Belongs to the gluconeogenesis factor family.</text>
</comment>
<dbReference type="NCBIfam" id="TIGR01826">
    <property type="entry name" value="CofD_related"/>
    <property type="match status" value="1"/>
</dbReference>
<dbReference type="InterPro" id="IPR010119">
    <property type="entry name" value="Gluconeogen_factor"/>
</dbReference>
<dbReference type="GO" id="GO:0008360">
    <property type="term" value="P:regulation of cell shape"/>
    <property type="evidence" value="ECO:0007669"/>
    <property type="project" value="UniProtKB-UniRule"/>
</dbReference>
<dbReference type="HAMAP" id="MF_00973">
    <property type="entry name" value="Gluconeogen_factor"/>
    <property type="match status" value="1"/>
</dbReference>
<dbReference type="GO" id="GO:0043743">
    <property type="term" value="F:LPPG:FO 2-phospho-L-lactate transferase activity"/>
    <property type="evidence" value="ECO:0007669"/>
    <property type="project" value="InterPro"/>
</dbReference>
<comment type="subcellular location">
    <subcellularLocation>
        <location evidence="2">Cytoplasm</location>
    </subcellularLocation>
</comment>
<feature type="transmembrane region" description="Helical" evidence="3">
    <location>
        <begin position="17"/>
        <end position="41"/>
    </location>
</feature>
<feature type="transmembrane region" description="Helical" evidence="3">
    <location>
        <begin position="61"/>
        <end position="83"/>
    </location>
</feature>
<dbReference type="InterPro" id="IPR002882">
    <property type="entry name" value="CofD"/>
</dbReference>
<dbReference type="PANTHER" id="PTHR30135:SF3">
    <property type="entry name" value="GLUCONEOGENESIS FACTOR-RELATED"/>
    <property type="match status" value="1"/>
</dbReference>
<keyword evidence="5" id="KW-1185">Reference proteome</keyword>
<evidence type="ECO:0000256" key="1">
    <source>
        <dbReference type="ARBA" id="ARBA00022490"/>
    </source>
</evidence>
<sequence>MKWYVQWLYPGLKIKRWLFLFSIGLMTLVFGATMLMNYQIFGILEEEIFMLAYQMTGNYSYTALVLFGIFLSIAGILMMMIGVRKLVKRFIALVVPDDQNRVSRQVLGRIELAKGPHIVALGGGHGLSMLLRGLKNKTSNLTAIVTVADDGGSSGRLREEMDIIAPGDLRNCLVAMADKESVLEQLFQYRFGGNGELAGHSLGNLFLAALIKEFGNPENALEAASKVLKIRGKVIPSTTEEVRLVGKMSDGSVVEGESEIAAYPADIVSLSTIPENPIAVGDALEAIKQADMIILGPGSLYTSIMPNLLVPELLQAIRESSAPCIYICNVMTQPGETTGYTVGDHLEALKKVTGDGVIGYVLANKQPVSEKIREQYARAGSYPVKIDEGKVEKLGAFLITADLLGVESGAVHDQNILAGKLMAIQNLLHASISSDSLKAYLKGIRE</sequence>
<dbReference type="Gene3D" id="3.40.50.10680">
    <property type="entry name" value="CofD-like domains"/>
    <property type="match status" value="1"/>
</dbReference>
<evidence type="ECO:0000313" key="4">
    <source>
        <dbReference type="EMBL" id="SDA39397.1"/>
    </source>
</evidence>
<reference evidence="4 5" key="1">
    <citation type="submission" date="2016-10" db="EMBL/GenBank/DDBJ databases">
        <authorList>
            <person name="de Groot N.N."/>
        </authorList>
    </citation>
    <scope>NUCLEOTIDE SEQUENCE [LARGE SCALE GENOMIC DNA]</scope>
    <source>
        <strain evidence="4 5">DSM 15230</strain>
    </source>
</reference>
<protein>
    <recommendedName>
        <fullName evidence="2">Putative gluconeogenesis factor</fullName>
    </recommendedName>
</protein>
<dbReference type="CDD" id="cd07187">
    <property type="entry name" value="YvcK_like"/>
    <property type="match status" value="1"/>
</dbReference>
<accession>A0A1G5V2A5</accession>
<evidence type="ECO:0000256" key="3">
    <source>
        <dbReference type="SAM" id="Phobius"/>
    </source>
</evidence>
<dbReference type="STRING" id="209880.SAMN02910343_00267"/>
<dbReference type="RefSeq" id="WP_091363043.1">
    <property type="nucleotide sequence ID" value="NZ_FMXA01000004.1"/>
</dbReference>
<keyword evidence="1 2" id="KW-0963">Cytoplasm</keyword>
<dbReference type="EMBL" id="FMXA01000004">
    <property type="protein sequence ID" value="SDA39397.1"/>
    <property type="molecule type" value="Genomic_DNA"/>
</dbReference>
<dbReference type="Proteomes" id="UP000199689">
    <property type="component" value="Unassembled WGS sequence"/>
</dbReference>
<keyword evidence="3" id="KW-0812">Transmembrane</keyword>